<name>A0ABC8L9P2_ERUVS</name>
<dbReference type="AlphaFoldDB" id="A0ABC8L9P2"/>
<dbReference type="SUPFAM" id="SSF55961">
    <property type="entry name" value="Bet v1-like"/>
    <property type="match status" value="1"/>
</dbReference>
<evidence type="ECO:0000259" key="1">
    <source>
        <dbReference type="Pfam" id="PF00407"/>
    </source>
</evidence>
<evidence type="ECO:0000313" key="2">
    <source>
        <dbReference type="EMBL" id="CAH8378728.1"/>
    </source>
</evidence>
<dbReference type="PANTHER" id="PTHR31907">
    <property type="entry name" value="MLP-LIKE PROTEIN 423"/>
    <property type="match status" value="1"/>
</dbReference>
<dbReference type="InterPro" id="IPR051761">
    <property type="entry name" value="MLP-like_ligand-binding"/>
</dbReference>
<dbReference type="InterPro" id="IPR023393">
    <property type="entry name" value="START-like_dom_sf"/>
</dbReference>
<gene>
    <name evidence="2" type="ORF">ERUC_LOCUS32744</name>
</gene>
<keyword evidence="3" id="KW-1185">Reference proteome</keyword>
<organism evidence="2 3">
    <name type="scientific">Eruca vesicaria subsp. sativa</name>
    <name type="common">Garden rocket</name>
    <name type="synonym">Eruca sativa</name>
    <dbReference type="NCBI Taxonomy" id="29727"/>
    <lineage>
        <taxon>Eukaryota</taxon>
        <taxon>Viridiplantae</taxon>
        <taxon>Streptophyta</taxon>
        <taxon>Embryophyta</taxon>
        <taxon>Tracheophyta</taxon>
        <taxon>Spermatophyta</taxon>
        <taxon>Magnoliopsida</taxon>
        <taxon>eudicotyledons</taxon>
        <taxon>Gunneridae</taxon>
        <taxon>Pentapetalae</taxon>
        <taxon>rosids</taxon>
        <taxon>malvids</taxon>
        <taxon>Brassicales</taxon>
        <taxon>Brassicaceae</taxon>
        <taxon>Brassiceae</taxon>
        <taxon>Eruca</taxon>
    </lineage>
</organism>
<evidence type="ECO:0000313" key="3">
    <source>
        <dbReference type="Proteomes" id="UP001642260"/>
    </source>
</evidence>
<accession>A0ABC8L9P2</accession>
<dbReference type="EMBL" id="CAKOAT010481820">
    <property type="protein sequence ID" value="CAH8378728.1"/>
    <property type="molecule type" value="Genomic_DNA"/>
</dbReference>
<feature type="domain" description="Bet v I/Major latex protein" evidence="1">
    <location>
        <begin position="155"/>
        <end position="221"/>
    </location>
</feature>
<sequence>MAKYKSTGKLELESSAVEFIEHLTRKKNHVSLFYAAVDLRFQVEPKDSETRIVTVNILGNLISGTYKTVTATFTVGEDMTASCLTYTFEFEKIRYNIEDAKIVESLLTYIRFSDVNYNRKVKHNSIDTGYPAEECFEDFVNVFKDDHEVEMSGVDWQKRTFTISVPSMMENFKTVKVTITVIPKNKGSRVKWTIEVEKNDQVTQEPDSFLFLAFSIRENIHSLISQIKFCK</sequence>
<comment type="caution">
    <text evidence="2">The sequence shown here is derived from an EMBL/GenBank/DDBJ whole genome shotgun (WGS) entry which is preliminary data.</text>
</comment>
<dbReference type="Proteomes" id="UP001642260">
    <property type="component" value="Unassembled WGS sequence"/>
</dbReference>
<dbReference type="Gene3D" id="3.30.530.20">
    <property type="match status" value="2"/>
</dbReference>
<dbReference type="Pfam" id="PF00407">
    <property type="entry name" value="Bet_v_1"/>
    <property type="match status" value="1"/>
</dbReference>
<protein>
    <recommendedName>
        <fullName evidence="1">Bet v I/Major latex protein domain-containing protein</fullName>
    </recommendedName>
</protein>
<proteinExistence type="predicted"/>
<reference evidence="2 3" key="1">
    <citation type="submission" date="2022-03" db="EMBL/GenBank/DDBJ databases">
        <authorList>
            <person name="Macdonald S."/>
            <person name="Ahmed S."/>
            <person name="Newling K."/>
        </authorList>
    </citation>
    <scope>NUCLEOTIDE SEQUENCE [LARGE SCALE GENOMIC DNA]</scope>
</reference>
<dbReference type="InterPro" id="IPR000916">
    <property type="entry name" value="Bet_v_I/MLP"/>
</dbReference>